<keyword evidence="3" id="KW-1185">Reference proteome</keyword>
<dbReference type="EMBL" id="FNQO01000003">
    <property type="protein sequence ID" value="SEA34360.1"/>
    <property type="molecule type" value="Genomic_DNA"/>
</dbReference>
<organism evidence="2 3">
    <name type="scientific">Microbulbifer marinus</name>
    <dbReference type="NCBI Taxonomy" id="658218"/>
    <lineage>
        <taxon>Bacteria</taxon>
        <taxon>Pseudomonadati</taxon>
        <taxon>Pseudomonadota</taxon>
        <taxon>Gammaproteobacteria</taxon>
        <taxon>Cellvibrionales</taxon>
        <taxon>Microbulbiferaceae</taxon>
        <taxon>Microbulbifer</taxon>
    </lineage>
</organism>
<dbReference type="Gene3D" id="3.20.20.190">
    <property type="entry name" value="Phosphatidylinositol (PI) phosphodiesterase"/>
    <property type="match status" value="1"/>
</dbReference>
<dbReference type="AlphaFoldDB" id="A0A1H4AEL8"/>
<dbReference type="Pfam" id="PF03009">
    <property type="entry name" value="GDPD"/>
    <property type="match status" value="1"/>
</dbReference>
<name>A0A1H4AEL8_9GAMM</name>
<evidence type="ECO:0000259" key="1">
    <source>
        <dbReference type="PROSITE" id="PS51704"/>
    </source>
</evidence>
<evidence type="ECO:0000313" key="3">
    <source>
        <dbReference type="Proteomes" id="UP000198658"/>
    </source>
</evidence>
<dbReference type="GO" id="GO:0008081">
    <property type="term" value="F:phosphoric diester hydrolase activity"/>
    <property type="evidence" value="ECO:0007669"/>
    <property type="project" value="InterPro"/>
</dbReference>
<dbReference type="SUPFAM" id="SSF51695">
    <property type="entry name" value="PLC-like phosphodiesterases"/>
    <property type="match status" value="1"/>
</dbReference>
<protein>
    <submittedName>
        <fullName evidence="2">Glycerophosphoryl diester phosphodiesterase</fullName>
    </submittedName>
</protein>
<feature type="domain" description="GP-PDE" evidence="1">
    <location>
        <begin position="23"/>
        <end position="253"/>
    </location>
</feature>
<evidence type="ECO:0000313" key="2">
    <source>
        <dbReference type="EMBL" id="SEA34360.1"/>
    </source>
</evidence>
<gene>
    <name evidence="2" type="ORF">SAMN05216562_2732</name>
</gene>
<proteinExistence type="predicted"/>
<reference evidence="3" key="1">
    <citation type="submission" date="2016-10" db="EMBL/GenBank/DDBJ databases">
        <authorList>
            <person name="Varghese N."/>
            <person name="Submissions S."/>
        </authorList>
    </citation>
    <scope>NUCLEOTIDE SEQUENCE [LARGE SCALE GENOMIC DNA]</scope>
    <source>
        <strain evidence="3">CGMCC 1.10657</strain>
    </source>
</reference>
<dbReference type="InterPro" id="IPR017946">
    <property type="entry name" value="PLC-like_Pdiesterase_TIM-brl"/>
</dbReference>
<dbReference type="STRING" id="658218.SAMN05216562_2732"/>
<dbReference type="RefSeq" id="WP_244506260.1">
    <property type="nucleotide sequence ID" value="NZ_FNQO01000003.1"/>
</dbReference>
<sequence>MDLRATGRSRHDDNNAYYADLTLMLIAHRGDKSHHPENTLAAFEAAHSLGACAIKCDVRISADGTPWCFHGNTLRLPEAAEERPFHELRDRELRQSPLNTFAQLVDWASCHRHLDWFVELAETSLAAAGADVAVESVVDLMRRECESFALLTGDHRSLRMARSLGCHRVALKVDSVAQCLSASVVTLAPDYVLIRDCDVEFEELPPGPWQWVVYEINSAKDAVRWRVRGAHHILTGNLPLLMRSREASDVYGF</sequence>
<dbReference type="PANTHER" id="PTHR46211:SF1">
    <property type="entry name" value="GLYCEROPHOSPHODIESTER PHOSPHODIESTERASE, CYTOPLASMIC"/>
    <property type="match status" value="1"/>
</dbReference>
<dbReference type="PANTHER" id="PTHR46211">
    <property type="entry name" value="GLYCEROPHOSPHORYL DIESTER PHOSPHODIESTERASE"/>
    <property type="match status" value="1"/>
</dbReference>
<dbReference type="PROSITE" id="PS51704">
    <property type="entry name" value="GP_PDE"/>
    <property type="match status" value="1"/>
</dbReference>
<dbReference type="InterPro" id="IPR030395">
    <property type="entry name" value="GP_PDE_dom"/>
</dbReference>
<accession>A0A1H4AEL8</accession>
<dbReference type="GO" id="GO:0006629">
    <property type="term" value="P:lipid metabolic process"/>
    <property type="evidence" value="ECO:0007669"/>
    <property type="project" value="InterPro"/>
</dbReference>
<dbReference type="Proteomes" id="UP000198658">
    <property type="component" value="Unassembled WGS sequence"/>
</dbReference>